<dbReference type="EMBL" id="OIVN01001402">
    <property type="protein sequence ID" value="SPC93545.1"/>
    <property type="molecule type" value="Genomic_DNA"/>
</dbReference>
<feature type="region of interest" description="Disordered" evidence="1">
    <location>
        <begin position="37"/>
        <end position="82"/>
    </location>
</feature>
<gene>
    <name evidence="2" type="ORF">FSB_LOCUS21427</name>
</gene>
<dbReference type="AlphaFoldDB" id="A0A2N9G2C1"/>
<evidence type="ECO:0000256" key="1">
    <source>
        <dbReference type="SAM" id="MobiDB-lite"/>
    </source>
</evidence>
<protein>
    <recommendedName>
        <fullName evidence="3">Retrotransposon gag domain-containing protein</fullName>
    </recommendedName>
</protein>
<reference evidence="2" key="1">
    <citation type="submission" date="2018-02" db="EMBL/GenBank/DDBJ databases">
        <authorList>
            <person name="Cohen D.B."/>
            <person name="Kent A.D."/>
        </authorList>
    </citation>
    <scope>NUCLEOTIDE SEQUENCE</scope>
</reference>
<name>A0A2N9G2C1_FAGSY</name>
<organism evidence="2">
    <name type="scientific">Fagus sylvatica</name>
    <name type="common">Beechnut</name>
    <dbReference type="NCBI Taxonomy" id="28930"/>
    <lineage>
        <taxon>Eukaryota</taxon>
        <taxon>Viridiplantae</taxon>
        <taxon>Streptophyta</taxon>
        <taxon>Embryophyta</taxon>
        <taxon>Tracheophyta</taxon>
        <taxon>Spermatophyta</taxon>
        <taxon>Magnoliopsida</taxon>
        <taxon>eudicotyledons</taxon>
        <taxon>Gunneridae</taxon>
        <taxon>Pentapetalae</taxon>
        <taxon>rosids</taxon>
        <taxon>fabids</taxon>
        <taxon>Fagales</taxon>
        <taxon>Fagaceae</taxon>
        <taxon>Fagus</taxon>
    </lineage>
</organism>
<proteinExistence type="predicted"/>
<evidence type="ECO:0000313" key="2">
    <source>
        <dbReference type="EMBL" id="SPC93545.1"/>
    </source>
</evidence>
<dbReference type="PANTHER" id="PTHR33223">
    <property type="entry name" value="CCHC-TYPE DOMAIN-CONTAINING PROTEIN"/>
    <property type="match status" value="1"/>
</dbReference>
<evidence type="ECO:0008006" key="3">
    <source>
        <dbReference type="Google" id="ProtNLM"/>
    </source>
</evidence>
<sequence>MARETIGPSEYEIRIVTLEQKFDDLLTFVCLMVKRDTESENRKKDGDRNTNNEKLEGHPHTNTSPPPRPPIPPKPEERDSQLDSKIDSLEEKIRLMQGLNSFGNTDFSSMSWFPNMSVPYKFKVLKFEKYNGKGNPMIHLQMYCKKMAQYADNEPLLIQTFQDTLTGHIALDRFDLQRIEKKNGETFREYAQRWREMTARARPPLDEKEMIKIFIDTLKNPYFDQMIGLQLQFFVYLILGGEKIEDAMKTKKIVDKPALMALVE</sequence>
<dbReference type="PANTHER" id="PTHR33223:SF8">
    <property type="entry name" value="OS04G0172440 PROTEIN"/>
    <property type="match status" value="1"/>
</dbReference>
<feature type="compositionally biased region" description="Pro residues" evidence="1">
    <location>
        <begin position="64"/>
        <end position="73"/>
    </location>
</feature>
<accession>A0A2N9G2C1</accession>
<feature type="compositionally biased region" description="Basic and acidic residues" evidence="1">
    <location>
        <begin position="37"/>
        <end position="59"/>
    </location>
</feature>